<evidence type="ECO:0000259" key="1">
    <source>
        <dbReference type="SMART" id="SM00860"/>
    </source>
</evidence>
<gene>
    <name evidence="2" type="ORF">A361_26805</name>
</gene>
<evidence type="ECO:0000313" key="2">
    <source>
        <dbReference type="EMBL" id="AND42861.1"/>
    </source>
</evidence>
<reference evidence="2 3" key="1">
    <citation type="submission" date="2016-04" db="EMBL/GenBank/DDBJ databases">
        <title>Complete genome sequence of Bacillus oceanisediminis strain 2691.</title>
        <authorList>
            <person name="Jeong H."/>
            <person name="Kim H.J."/>
            <person name="Lee D.-W."/>
        </authorList>
    </citation>
    <scope>NUCLEOTIDE SEQUENCE [LARGE SCALE GENOMIC DNA]</scope>
    <source>
        <strain evidence="2 3">2691</strain>
    </source>
</reference>
<accession>A0A161J6K3</accession>
<evidence type="ECO:0000313" key="3">
    <source>
        <dbReference type="Proteomes" id="UP000077856"/>
    </source>
</evidence>
<sequence length="141" mass="16365">MNERIIKMIEKYGEEDDFFGEVSEEYINKAEERLKVKFPRSYRNFIKKYGSGGICGVELEGVQGNLGASVVNATERWRKLGLGLNLIVLEDSGEFVRCMYSADIKDDRVFSWERAGTDLHPRYNTFDDYVIDIFQEGIDNW</sequence>
<organism evidence="2 3">
    <name type="scientific">Cytobacillus oceanisediminis 2691</name>
    <dbReference type="NCBI Taxonomy" id="1196031"/>
    <lineage>
        <taxon>Bacteria</taxon>
        <taxon>Bacillati</taxon>
        <taxon>Bacillota</taxon>
        <taxon>Bacilli</taxon>
        <taxon>Bacillales</taxon>
        <taxon>Bacillaceae</taxon>
        <taxon>Cytobacillus</taxon>
    </lineage>
</organism>
<keyword evidence="2" id="KW-0167">Capsid protein</keyword>
<dbReference type="InterPro" id="IPR018958">
    <property type="entry name" value="Knr4/Smi1-like_dom"/>
</dbReference>
<dbReference type="Gene3D" id="3.40.1580.10">
    <property type="entry name" value="SMI1/KNR4-like"/>
    <property type="match status" value="1"/>
</dbReference>
<dbReference type="EMBL" id="CP015506">
    <property type="protein sequence ID" value="AND42861.1"/>
    <property type="molecule type" value="Genomic_DNA"/>
</dbReference>
<dbReference type="eggNOG" id="ENOG5031H7B">
    <property type="taxonomic scope" value="Bacteria"/>
</dbReference>
<dbReference type="SMART" id="SM00860">
    <property type="entry name" value="SMI1_KNR4"/>
    <property type="match status" value="1"/>
</dbReference>
<dbReference type="InterPro" id="IPR037883">
    <property type="entry name" value="Knr4/Smi1-like_sf"/>
</dbReference>
<feature type="domain" description="Knr4/Smi1-like" evidence="1">
    <location>
        <begin position="21"/>
        <end position="132"/>
    </location>
</feature>
<name>A0A161J6K3_9BACI</name>
<dbReference type="RefSeq" id="WP_026041605.1">
    <property type="nucleotide sequence ID" value="NZ_CP015506.1"/>
</dbReference>
<dbReference type="SUPFAM" id="SSF160631">
    <property type="entry name" value="SMI1/KNR4-like"/>
    <property type="match status" value="1"/>
</dbReference>
<dbReference type="Pfam" id="PF14567">
    <property type="entry name" value="SUKH_5"/>
    <property type="match status" value="1"/>
</dbReference>
<dbReference type="KEGG" id="bon:A361_26805"/>
<dbReference type="Proteomes" id="UP000077856">
    <property type="component" value="Chromosome"/>
</dbReference>
<keyword evidence="2" id="KW-0946">Virion</keyword>
<dbReference type="AlphaFoldDB" id="A0A161J6K3"/>
<protein>
    <submittedName>
        <fullName evidence="2">Spore coat protein</fullName>
    </submittedName>
</protein>
<proteinExistence type="predicted"/>